<dbReference type="AlphaFoldDB" id="A0A392UN87"/>
<protein>
    <submittedName>
        <fullName evidence="2">Uncharacterized protein</fullName>
    </submittedName>
</protein>
<accession>A0A392UN87</accession>
<evidence type="ECO:0000256" key="1">
    <source>
        <dbReference type="SAM" id="MobiDB-lite"/>
    </source>
</evidence>
<feature type="non-terminal residue" evidence="2">
    <location>
        <position position="1"/>
    </location>
</feature>
<evidence type="ECO:0000313" key="3">
    <source>
        <dbReference type="Proteomes" id="UP000265520"/>
    </source>
</evidence>
<reference evidence="2 3" key="1">
    <citation type="journal article" date="2018" name="Front. Plant Sci.">
        <title>Red Clover (Trifolium pratense) and Zigzag Clover (T. medium) - A Picture of Genomic Similarities and Differences.</title>
        <authorList>
            <person name="Dluhosova J."/>
            <person name="Istvanek J."/>
            <person name="Nedelnik J."/>
            <person name="Repkova J."/>
        </authorList>
    </citation>
    <scope>NUCLEOTIDE SEQUENCE [LARGE SCALE GENOMIC DNA]</scope>
    <source>
        <strain evidence="3">cv. 10/8</strain>
        <tissue evidence="2">Leaf</tissue>
    </source>
</reference>
<keyword evidence="3" id="KW-1185">Reference proteome</keyword>
<organism evidence="2 3">
    <name type="scientific">Trifolium medium</name>
    <dbReference type="NCBI Taxonomy" id="97028"/>
    <lineage>
        <taxon>Eukaryota</taxon>
        <taxon>Viridiplantae</taxon>
        <taxon>Streptophyta</taxon>
        <taxon>Embryophyta</taxon>
        <taxon>Tracheophyta</taxon>
        <taxon>Spermatophyta</taxon>
        <taxon>Magnoliopsida</taxon>
        <taxon>eudicotyledons</taxon>
        <taxon>Gunneridae</taxon>
        <taxon>Pentapetalae</taxon>
        <taxon>rosids</taxon>
        <taxon>fabids</taxon>
        <taxon>Fabales</taxon>
        <taxon>Fabaceae</taxon>
        <taxon>Papilionoideae</taxon>
        <taxon>50 kb inversion clade</taxon>
        <taxon>NPAAA clade</taxon>
        <taxon>Hologalegina</taxon>
        <taxon>IRL clade</taxon>
        <taxon>Trifolieae</taxon>
        <taxon>Trifolium</taxon>
    </lineage>
</organism>
<name>A0A392UN87_9FABA</name>
<dbReference type="EMBL" id="LXQA010873882">
    <property type="protein sequence ID" value="MCI75041.1"/>
    <property type="molecule type" value="Genomic_DNA"/>
</dbReference>
<evidence type="ECO:0000313" key="2">
    <source>
        <dbReference type="EMBL" id="MCI75041.1"/>
    </source>
</evidence>
<proteinExistence type="predicted"/>
<dbReference type="Proteomes" id="UP000265520">
    <property type="component" value="Unassembled WGS sequence"/>
</dbReference>
<feature type="non-terminal residue" evidence="2">
    <location>
        <position position="76"/>
    </location>
</feature>
<feature type="region of interest" description="Disordered" evidence="1">
    <location>
        <begin position="1"/>
        <end position="29"/>
    </location>
</feature>
<comment type="caution">
    <text evidence="2">The sequence shown here is derived from an EMBL/GenBank/DDBJ whole genome shotgun (WGS) entry which is preliminary data.</text>
</comment>
<feature type="compositionally biased region" description="Low complexity" evidence="1">
    <location>
        <begin position="13"/>
        <end position="24"/>
    </location>
</feature>
<sequence length="76" mass="8241">NKWLRDGRGQARGVQSGGNSVNNGTTYRSTTMGTNAVGINVGQPVQHARFGRVKVIRDVRGRGFIFQTATATPMHQ</sequence>